<dbReference type="Pfam" id="PF13288">
    <property type="entry name" value="DXPR_C"/>
    <property type="match status" value="1"/>
</dbReference>
<feature type="binding site" evidence="9">
    <location>
        <position position="208"/>
    </location>
    <ligand>
        <name>1-deoxy-D-xylulose 5-phosphate</name>
        <dbReference type="ChEBI" id="CHEBI:57792"/>
    </ligand>
</feature>
<proteinExistence type="inferred from homology"/>
<evidence type="ECO:0000256" key="6">
    <source>
        <dbReference type="ARBA" id="ARBA00023211"/>
    </source>
</evidence>
<evidence type="ECO:0000259" key="11">
    <source>
        <dbReference type="Pfam" id="PF08436"/>
    </source>
</evidence>
<dbReference type="Pfam" id="PF08436">
    <property type="entry name" value="DXP_redisom_C"/>
    <property type="match status" value="1"/>
</dbReference>
<keyword evidence="9" id="KW-0460">Magnesium</keyword>
<feature type="binding site" evidence="9">
    <location>
        <position position="24"/>
    </location>
    <ligand>
        <name>NADPH</name>
        <dbReference type="ChEBI" id="CHEBI:57783"/>
    </ligand>
</feature>
<evidence type="ECO:0000256" key="1">
    <source>
        <dbReference type="ARBA" id="ARBA00005094"/>
    </source>
</evidence>
<dbReference type="HAMAP" id="MF_00183">
    <property type="entry name" value="DXP_reductoisom"/>
    <property type="match status" value="1"/>
</dbReference>
<evidence type="ECO:0000256" key="7">
    <source>
        <dbReference type="ARBA" id="ARBA00023229"/>
    </source>
</evidence>
<dbReference type="SUPFAM" id="SSF55347">
    <property type="entry name" value="Glyceraldehyde-3-phosphate dehydrogenase-like, C-terminal domain"/>
    <property type="match status" value="1"/>
</dbReference>
<keyword evidence="14" id="KW-1185">Reference proteome</keyword>
<evidence type="ECO:0000256" key="2">
    <source>
        <dbReference type="ARBA" id="ARBA00006825"/>
    </source>
</evidence>
<dbReference type="Gene3D" id="1.10.1740.10">
    <property type="match status" value="1"/>
</dbReference>
<dbReference type="GO" id="GO:0030604">
    <property type="term" value="F:1-deoxy-D-xylulose-5-phosphate reductoisomerase activity"/>
    <property type="evidence" value="ECO:0007669"/>
    <property type="project" value="UniProtKB-UniRule"/>
</dbReference>
<evidence type="ECO:0000313" key="14">
    <source>
        <dbReference type="Proteomes" id="UP000076066"/>
    </source>
</evidence>
<feature type="binding site" evidence="9">
    <location>
        <position position="214"/>
    </location>
    <ligand>
        <name>NADPH</name>
        <dbReference type="ChEBI" id="CHEBI:57783"/>
    </ligand>
</feature>
<name>A0A143DET2_9PROT</name>
<dbReference type="GO" id="GO:0070402">
    <property type="term" value="F:NADPH binding"/>
    <property type="evidence" value="ECO:0007669"/>
    <property type="project" value="InterPro"/>
</dbReference>
<dbReference type="InterPro" id="IPR026877">
    <property type="entry name" value="DXPR_C"/>
</dbReference>
<feature type="binding site" evidence="9">
    <location>
        <position position="185"/>
    </location>
    <ligand>
        <name>1-deoxy-D-xylulose 5-phosphate</name>
        <dbReference type="ChEBI" id="CHEBI:57792"/>
    </ligand>
</feature>
<feature type="binding site" evidence="9">
    <location>
        <position position="135"/>
    </location>
    <ligand>
        <name>NADPH</name>
        <dbReference type="ChEBI" id="CHEBI:57783"/>
    </ligand>
</feature>
<dbReference type="EMBL" id="CP014525">
    <property type="protein sequence ID" value="AMW35089.1"/>
    <property type="molecule type" value="Genomic_DNA"/>
</dbReference>
<dbReference type="UniPathway" id="UPA00056">
    <property type="reaction ID" value="UER00092"/>
</dbReference>
<comment type="cofactor">
    <cofactor evidence="9">
        <name>Mg(2+)</name>
        <dbReference type="ChEBI" id="CHEBI:18420"/>
    </cofactor>
    <cofactor evidence="9">
        <name>Mn(2+)</name>
        <dbReference type="ChEBI" id="CHEBI:29035"/>
    </cofactor>
</comment>
<feature type="binding site" evidence="9">
    <location>
        <position position="221"/>
    </location>
    <ligand>
        <name>1-deoxy-D-xylulose 5-phosphate</name>
        <dbReference type="ChEBI" id="CHEBI:57792"/>
    </ligand>
</feature>
<dbReference type="STRING" id="1549855.AY555_07780"/>
<keyword evidence="4 9" id="KW-0521">NADP</keyword>
<feature type="binding site" evidence="9">
    <location>
        <position position="23"/>
    </location>
    <ligand>
        <name>NADPH</name>
        <dbReference type="ChEBI" id="CHEBI:57783"/>
    </ligand>
</feature>
<accession>A0A143DET2</accession>
<feature type="binding site" evidence="9">
    <location>
        <position position="227"/>
    </location>
    <ligand>
        <name>1-deoxy-D-xylulose 5-phosphate</name>
        <dbReference type="ChEBI" id="CHEBI:57792"/>
    </ligand>
</feature>
<organism evidence="13 14">
    <name type="scientific">Haematospirillum jordaniae</name>
    <dbReference type="NCBI Taxonomy" id="1549855"/>
    <lineage>
        <taxon>Bacteria</taxon>
        <taxon>Pseudomonadati</taxon>
        <taxon>Pseudomonadota</taxon>
        <taxon>Alphaproteobacteria</taxon>
        <taxon>Rhodospirillales</taxon>
        <taxon>Novispirillaceae</taxon>
        <taxon>Haematospirillum</taxon>
    </lineage>
</organism>
<protein>
    <recommendedName>
        <fullName evidence="9">1-deoxy-D-xylulose 5-phosphate reductoisomerase</fullName>
        <shortName evidence="9">DXP reductoisomerase</shortName>
        <ecNumber evidence="9">1.1.1.267</ecNumber>
    </recommendedName>
    <alternativeName>
        <fullName evidence="9">1-deoxyxylulose-5-phosphate reductoisomerase</fullName>
    </alternativeName>
    <alternativeName>
        <fullName evidence="9">2-C-methyl-D-erythritol 4-phosphate synthase</fullName>
    </alternativeName>
</protein>
<dbReference type="NCBIfam" id="TIGR00243">
    <property type="entry name" value="Dxr"/>
    <property type="match status" value="1"/>
</dbReference>
<evidence type="ECO:0000256" key="4">
    <source>
        <dbReference type="ARBA" id="ARBA00022857"/>
    </source>
</evidence>
<feature type="binding site" evidence="9">
    <location>
        <position position="161"/>
    </location>
    <ligand>
        <name>1-deoxy-D-xylulose 5-phosphate</name>
        <dbReference type="ChEBI" id="CHEBI:57792"/>
    </ligand>
</feature>
<evidence type="ECO:0000259" key="12">
    <source>
        <dbReference type="Pfam" id="PF13288"/>
    </source>
</evidence>
<dbReference type="GO" id="GO:0051484">
    <property type="term" value="P:isopentenyl diphosphate biosynthetic process, methylerythritol 4-phosphate pathway involved in terpenoid biosynthetic process"/>
    <property type="evidence" value="ECO:0007669"/>
    <property type="project" value="UniProtKB-ARBA"/>
</dbReference>
<comment type="function">
    <text evidence="9">Catalyzes the NADPH-dependent rearrangement and reduction of 1-deoxy-D-xylulose-5-phosphate (DXP) to 2-C-methyl-D-erythritol 4-phosphate (MEP).</text>
</comment>
<dbReference type="InterPro" id="IPR036169">
    <property type="entry name" value="DXPR_C_sf"/>
</dbReference>
<dbReference type="PANTHER" id="PTHR30525">
    <property type="entry name" value="1-DEOXY-D-XYLULOSE 5-PHOSPHATE REDUCTOISOMERASE"/>
    <property type="match status" value="1"/>
</dbReference>
<evidence type="ECO:0000259" key="10">
    <source>
        <dbReference type="Pfam" id="PF02670"/>
    </source>
</evidence>
<dbReference type="FunFam" id="3.40.50.720:FF:000045">
    <property type="entry name" value="1-deoxy-D-xylulose 5-phosphate reductoisomerase"/>
    <property type="match status" value="1"/>
</dbReference>
<dbReference type="InterPro" id="IPR013512">
    <property type="entry name" value="DXP_reductoisomerase_N"/>
</dbReference>
<dbReference type="Gene3D" id="3.40.50.720">
    <property type="entry name" value="NAD(P)-binding Rossmann-like Domain"/>
    <property type="match status" value="1"/>
</dbReference>
<feature type="binding site" evidence="9">
    <location>
        <position position="161"/>
    </location>
    <ligand>
        <name>Mn(2+)</name>
        <dbReference type="ChEBI" id="CHEBI:29035"/>
    </ligand>
</feature>
<comment type="catalytic activity">
    <reaction evidence="8">
        <text>2-C-methyl-D-erythritol 4-phosphate + NADP(+) = 1-deoxy-D-xylulose 5-phosphate + NADPH + H(+)</text>
        <dbReference type="Rhea" id="RHEA:13717"/>
        <dbReference type="ChEBI" id="CHEBI:15378"/>
        <dbReference type="ChEBI" id="CHEBI:57783"/>
        <dbReference type="ChEBI" id="CHEBI:57792"/>
        <dbReference type="ChEBI" id="CHEBI:58262"/>
        <dbReference type="ChEBI" id="CHEBI:58349"/>
        <dbReference type="EC" id="1.1.1.267"/>
    </reaction>
    <physiologicalReaction direction="right-to-left" evidence="8">
        <dbReference type="Rhea" id="RHEA:13719"/>
    </physiologicalReaction>
</comment>
<evidence type="ECO:0000313" key="13">
    <source>
        <dbReference type="EMBL" id="AMW35089.1"/>
    </source>
</evidence>
<keyword evidence="5 9" id="KW-0560">Oxidoreductase</keyword>
<evidence type="ECO:0000256" key="9">
    <source>
        <dbReference type="HAMAP-Rule" id="MF_00183"/>
    </source>
</evidence>
<dbReference type="Pfam" id="PF02670">
    <property type="entry name" value="DXP_reductoisom"/>
    <property type="match status" value="1"/>
</dbReference>
<comment type="caution">
    <text evidence="9">Lacks conserved residue(s) required for the propagation of feature annotation.</text>
</comment>
<feature type="binding site" evidence="9">
    <location>
        <position position="133"/>
    </location>
    <ligand>
        <name>NADPH</name>
        <dbReference type="ChEBI" id="CHEBI:57783"/>
    </ligand>
</feature>
<feature type="binding site" evidence="9">
    <location>
        <position position="226"/>
    </location>
    <ligand>
        <name>1-deoxy-D-xylulose 5-phosphate</name>
        <dbReference type="ChEBI" id="CHEBI:57792"/>
    </ligand>
</feature>
<dbReference type="GeneID" id="53317055"/>
<keyword evidence="6 9" id="KW-0464">Manganese</keyword>
<feature type="binding site" evidence="9">
    <location>
        <position position="25"/>
    </location>
    <ligand>
        <name>NADPH</name>
        <dbReference type="ChEBI" id="CHEBI:57783"/>
    </ligand>
</feature>
<keyword evidence="3 9" id="KW-0479">Metal-binding</keyword>
<feature type="binding site" evidence="9">
    <location>
        <position position="230"/>
    </location>
    <ligand>
        <name>1-deoxy-D-xylulose 5-phosphate</name>
        <dbReference type="ChEBI" id="CHEBI:57792"/>
    </ligand>
</feature>
<comment type="similarity">
    <text evidence="2 9">Belongs to the DXR family.</text>
</comment>
<dbReference type="PIRSF" id="PIRSF006205">
    <property type="entry name" value="Dxp_reductismrs"/>
    <property type="match status" value="1"/>
</dbReference>
<feature type="binding site" evidence="9">
    <location>
        <position position="230"/>
    </location>
    <ligand>
        <name>Mn(2+)</name>
        <dbReference type="ChEBI" id="CHEBI:29035"/>
    </ligand>
</feature>
<evidence type="ECO:0000256" key="5">
    <source>
        <dbReference type="ARBA" id="ARBA00023002"/>
    </source>
</evidence>
<feature type="binding site" evidence="9">
    <location>
        <position position="134"/>
    </location>
    <ligand>
        <name>1-deoxy-D-xylulose 5-phosphate</name>
        <dbReference type="ChEBI" id="CHEBI:57792"/>
    </ligand>
</feature>
<feature type="binding site" evidence="9">
    <location>
        <position position="159"/>
    </location>
    <ligand>
        <name>Mn(2+)</name>
        <dbReference type="ChEBI" id="CHEBI:29035"/>
    </ligand>
</feature>
<feature type="binding site" evidence="9">
    <location>
        <position position="160"/>
    </location>
    <ligand>
        <name>1-deoxy-D-xylulose 5-phosphate</name>
        <dbReference type="ChEBI" id="CHEBI:57792"/>
    </ligand>
</feature>
<dbReference type="AlphaFoldDB" id="A0A143DET2"/>
<dbReference type="InterPro" id="IPR013644">
    <property type="entry name" value="DXP_reductoisomerase_C"/>
</dbReference>
<feature type="domain" description="DXP reductoisomerase C-terminal" evidence="12">
    <location>
        <begin position="270"/>
        <end position="387"/>
    </location>
</feature>
<dbReference type="EC" id="1.1.1.267" evidence="9"/>
<feature type="binding site" evidence="9">
    <location>
        <position position="22"/>
    </location>
    <ligand>
        <name>NADPH</name>
        <dbReference type="ChEBI" id="CHEBI:57783"/>
    </ligand>
</feature>
<feature type="binding site" evidence="9">
    <location>
        <position position="50"/>
    </location>
    <ligand>
        <name>NADPH</name>
        <dbReference type="ChEBI" id="CHEBI:57783"/>
    </ligand>
</feature>
<feature type="domain" description="1-deoxy-D-xylulose 5-phosphate reductoisomerase C-terminal" evidence="11">
    <location>
        <begin position="155"/>
        <end position="238"/>
    </location>
</feature>
<dbReference type="SUPFAM" id="SSF51735">
    <property type="entry name" value="NAD(P)-binding Rossmann-fold domains"/>
    <property type="match status" value="1"/>
</dbReference>
<keyword evidence="7 9" id="KW-0414">Isoprene biosynthesis</keyword>
<feature type="binding site" evidence="9">
    <location>
        <position position="49"/>
    </location>
    <ligand>
        <name>NADPH</name>
        <dbReference type="ChEBI" id="CHEBI:57783"/>
    </ligand>
</feature>
<evidence type="ECO:0000256" key="8">
    <source>
        <dbReference type="ARBA" id="ARBA00048543"/>
    </source>
</evidence>
<dbReference type="KEGG" id="hjo:AY555_07780"/>
<feature type="domain" description="1-deoxy-D-xylulose 5-phosphate reductoisomerase N-terminal" evidence="10">
    <location>
        <begin position="16"/>
        <end position="141"/>
    </location>
</feature>
<dbReference type="InterPro" id="IPR003821">
    <property type="entry name" value="DXP_reductoisomerase"/>
</dbReference>
<dbReference type="InterPro" id="IPR036291">
    <property type="entry name" value="NAD(P)-bd_dom_sf"/>
</dbReference>
<dbReference type="OrthoDB" id="9806546at2"/>
<reference evidence="13 14" key="1">
    <citation type="submission" date="2016-02" db="EMBL/GenBank/DDBJ databases">
        <title>Complete Genome of H5569, the type strain of the newly described species Haematospirillium jordaniae.</title>
        <authorList>
            <person name="Nicholson A.C."/>
            <person name="Humrighouse B.W."/>
            <person name="Loparov V."/>
            <person name="McQuiston J.R."/>
        </authorList>
    </citation>
    <scope>NUCLEOTIDE SEQUENCE [LARGE SCALE GENOMIC DNA]</scope>
    <source>
        <strain evidence="13 14">H5569</strain>
    </source>
</reference>
<dbReference type="GO" id="GO:0016853">
    <property type="term" value="F:isomerase activity"/>
    <property type="evidence" value="ECO:0007669"/>
    <property type="project" value="UniProtKB-KW"/>
</dbReference>
<comment type="pathway">
    <text evidence="1 9">Isoprenoid biosynthesis; isopentenyl diphosphate biosynthesis via DXP pathway; isopentenyl diphosphate from 1-deoxy-D-xylulose 5-phosphate: step 1/6.</text>
</comment>
<dbReference type="PANTHER" id="PTHR30525:SF0">
    <property type="entry name" value="1-DEOXY-D-XYLULOSE 5-PHOSPHATE REDUCTOISOMERASE, CHLOROPLASTIC"/>
    <property type="match status" value="1"/>
</dbReference>
<dbReference type="SUPFAM" id="SSF69055">
    <property type="entry name" value="1-deoxy-D-xylulose-5-phosphate reductoisomerase, C-terminal domain"/>
    <property type="match status" value="1"/>
</dbReference>
<dbReference type="NCBIfam" id="NF009114">
    <property type="entry name" value="PRK12464.1"/>
    <property type="match status" value="1"/>
</dbReference>
<dbReference type="RefSeq" id="WP_066135355.1">
    <property type="nucleotide sequence ID" value="NZ_CP014525.1"/>
</dbReference>
<dbReference type="Proteomes" id="UP000076066">
    <property type="component" value="Chromosome"/>
</dbReference>
<evidence type="ECO:0000256" key="3">
    <source>
        <dbReference type="ARBA" id="ARBA00022723"/>
    </source>
</evidence>
<sequence>MQRLLHRAEPVDSRRVSVLGSTGSVGTSTLDLLSANPERWHLVALVGNRNIDLLARQARAFHPEIVVTADPALYSDLKMAVAGTGVEVAAGGDAVIDAASRPADWIMSSVVGAAGLAPTLAAVRQGTVVALANKESLVCAGRLVMSEVARCGATLLPVDSEHSAIFQALDQSVADQVEKLTLTASGGPFRQFSVEQMRDVTPDEAVSHPVWSMGAKISVDSATMMNKGLELIEASHLFGVNEDCIDIVVHPQSVIHSMVSYKDGSILAQMGAPDMRIPIAFALGWPGRMEARTDRLDWHALGALTFEPPDENRFPALRLARLALRQGGGAPTVLNAANEIAVARFLDGSLRFTDIAAVVEETLARLSGCPEPEHLSDVLEVDRQAREIAVQMCQARLSGVASGRG</sequence>
<dbReference type="GO" id="GO:0030145">
    <property type="term" value="F:manganese ion binding"/>
    <property type="evidence" value="ECO:0007669"/>
    <property type="project" value="TreeGrafter"/>
</dbReference>
<keyword evidence="13" id="KW-0413">Isomerase</keyword>
<gene>
    <name evidence="9" type="primary">dxr</name>
    <name evidence="13" type="ORF">AY555_07780</name>
</gene>